<dbReference type="EMBL" id="WKLT01000003">
    <property type="protein sequence ID" value="MRY57189.1"/>
    <property type="molecule type" value="Genomic_DNA"/>
</dbReference>
<keyword evidence="1" id="KW-1133">Transmembrane helix</keyword>
<feature type="transmembrane region" description="Helical" evidence="1">
    <location>
        <begin position="94"/>
        <end position="116"/>
    </location>
</feature>
<dbReference type="RefSeq" id="WP_121960985.1">
    <property type="nucleotide sequence ID" value="NZ_BAABRY010000008.1"/>
</dbReference>
<feature type="transmembrane region" description="Helical" evidence="1">
    <location>
        <begin position="370"/>
        <end position="388"/>
    </location>
</feature>
<feature type="transmembrane region" description="Helical" evidence="1">
    <location>
        <begin position="52"/>
        <end position="74"/>
    </location>
</feature>
<reference evidence="2 3" key="1">
    <citation type="journal article" date="2019" name="Nat. Med.">
        <title>A library of human gut bacterial isolates paired with longitudinal multiomics data enables mechanistic microbiome research.</title>
        <authorList>
            <person name="Poyet M."/>
            <person name="Groussin M."/>
            <person name="Gibbons S.M."/>
            <person name="Avila-Pacheco J."/>
            <person name="Jiang X."/>
            <person name="Kearney S.M."/>
            <person name="Perrotta A.R."/>
            <person name="Berdy B."/>
            <person name="Zhao S."/>
            <person name="Lieberman T.D."/>
            <person name="Swanson P.K."/>
            <person name="Smith M."/>
            <person name="Roesemann S."/>
            <person name="Alexander J.E."/>
            <person name="Rich S.A."/>
            <person name="Livny J."/>
            <person name="Vlamakis H."/>
            <person name="Clish C."/>
            <person name="Bullock K."/>
            <person name="Deik A."/>
            <person name="Scott J."/>
            <person name="Pierce K.A."/>
            <person name="Xavier R.J."/>
            <person name="Alm E.J."/>
        </authorList>
    </citation>
    <scope>NUCLEOTIDE SEQUENCE [LARGE SCALE GENOMIC DNA]</scope>
    <source>
        <strain evidence="2 3">BIOML-A41</strain>
    </source>
</reference>
<feature type="transmembrane region" description="Helical" evidence="1">
    <location>
        <begin position="346"/>
        <end position="364"/>
    </location>
</feature>
<proteinExistence type="predicted"/>
<dbReference type="AlphaFoldDB" id="A0A3R6G781"/>
<evidence type="ECO:0000313" key="3">
    <source>
        <dbReference type="Proteomes" id="UP000463337"/>
    </source>
</evidence>
<feature type="transmembrane region" description="Helical" evidence="1">
    <location>
        <begin position="141"/>
        <end position="162"/>
    </location>
</feature>
<evidence type="ECO:0000256" key="1">
    <source>
        <dbReference type="SAM" id="Phobius"/>
    </source>
</evidence>
<sequence>MLAIIVVVILSFLALFSYKCSHSWTHPAFLTSMLWLIMVLCYNVLQHGLYPLSDLFYCALLLWCIPFCVCSLAFSKFNLPIPKILLWQMPNMKIFQKLSLLLVLLNVILLCFLNTISKDYGDNIMSGSRNMFIYHEDELPALLNYLMYFLNVSVVFIISYMYTYGAKSISFKLLFVAVLIVLLCLGNKGGIACSVFAVLFLQYYYGKLTFSRMIICLLLLVGVMTILVLVRGDAEDVTLTEYLLIYILSPMPAFDLILKGDLSFNVTPGAATFSSIVKVLDVMGLGDNIKHLDASGWAYVPLPTNVYTNMFNYYVDFGYWGIFLFAILVGIAWGTLYNFMRRGVKLFVAIYALFFHALLLAFFADWIFTFLSLSIQYLFISHLLFIRFKIKYE</sequence>
<organism evidence="2 3">
    <name type="scientific">Parabacteroides distasonis</name>
    <dbReference type="NCBI Taxonomy" id="823"/>
    <lineage>
        <taxon>Bacteria</taxon>
        <taxon>Pseudomonadati</taxon>
        <taxon>Bacteroidota</taxon>
        <taxon>Bacteroidia</taxon>
        <taxon>Bacteroidales</taxon>
        <taxon>Tannerellaceae</taxon>
        <taxon>Parabacteroides</taxon>
    </lineage>
</organism>
<comment type="caution">
    <text evidence="2">The sequence shown here is derived from an EMBL/GenBank/DDBJ whole genome shotgun (WGS) entry which is preliminary data.</text>
</comment>
<accession>A0A3R6G781</accession>
<keyword evidence="1" id="KW-0812">Transmembrane</keyword>
<name>A0A3R6G781_PARDI</name>
<gene>
    <name evidence="2" type="ORF">GKD59_04520</name>
</gene>
<feature type="transmembrane region" description="Helical" evidence="1">
    <location>
        <begin position="27"/>
        <end position="45"/>
    </location>
</feature>
<dbReference type="NCBIfam" id="TIGR04370">
    <property type="entry name" value="glyco_rpt_poly"/>
    <property type="match status" value="1"/>
</dbReference>
<feature type="transmembrane region" description="Helical" evidence="1">
    <location>
        <begin position="213"/>
        <end position="230"/>
    </location>
</feature>
<keyword evidence="1" id="KW-0472">Membrane</keyword>
<dbReference type="Proteomes" id="UP000463337">
    <property type="component" value="Unassembled WGS sequence"/>
</dbReference>
<feature type="transmembrane region" description="Helical" evidence="1">
    <location>
        <begin position="174"/>
        <end position="201"/>
    </location>
</feature>
<feature type="transmembrane region" description="Helical" evidence="1">
    <location>
        <begin position="317"/>
        <end position="339"/>
    </location>
</feature>
<protein>
    <submittedName>
        <fullName evidence="2">Oligosaccharide repeat unit polymerase</fullName>
    </submittedName>
</protein>
<evidence type="ECO:0000313" key="2">
    <source>
        <dbReference type="EMBL" id="MRY57189.1"/>
    </source>
</evidence>